<dbReference type="InterPro" id="IPR011055">
    <property type="entry name" value="Dup_hybrid_motif"/>
</dbReference>
<name>A0A081PAT0_9BACL</name>
<dbReference type="AlphaFoldDB" id="A0A081PAT0"/>
<accession>A0A081PAT0</accession>
<dbReference type="SUPFAM" id="SSF110296">
    <property type="entry name" value="Oligoxyloglucan reducing end-specific cellobiohydrolase"/>
    <property type="match status" value="1"/>
</dbReference>
<sequence length="467" mass="51124">MEEAVLEEIRTMKPRSKKIGYLLAGTALAAACVVLVAYGGEPPAWLLTSGKGAAPEAAEKQAPVRREILDFHMTDLDKGWIRYTDGTSGVTEDGGAHWTEQASGLPEAAASGTNGPSASTPDGTTLTTIAYQAKDYPVKQSQFVTDRVGWALLSAGTELANPLLVTTDGGQTWHAEVTPAVKDALQEEKQRQQRISREAALYASPEQAKKAMNTAWTLLPDTASPGDIVLVRHDQPGEVSWQGKTYELRPFEAGYFTYLPVPMKTKPGSYPIGDQTLKIKDKKFETQHLKVSKQMESMRQDTKRIEADQKKIDAARSKSEPAFLFSDSFIQPIEGILTTPFGHTRYVNGKFASSHTAIDLAAKEGTPIKAANDGIVALADNFYLTGNTIYIDHGMNLFSQYAHLSKLQVKTGDRVKRGDIIGLVGSTGFSTGPHLHFTFWAHNVPVNPNLFFNATPFQWLKQEPQSR</sequence>
<evidence type="ECO:0000256" key="1">
    <source>
        <dbReference type="SAM" id="MobiDB-lite"/>
    </source>
</evidence>
<feature type="transmembrane region" description="Helical" evidence="2">
    <location>
        <begin position="21"/>
        <end position="40"/>
    </location>
</feature>
<dbReference type="InterPro" id="IPR050570">
    <property type="entry name" value="Cell_wall_metabolism_enzyme"/>
</dbReference>
<dbReference type="Gene3D" id="2.130.10.10">
    <property type="entry name" value="YVTN repeat-like/Quinoprotein amine dehydrogenase"/>
    <property type="match status" value="1"/>
</dbReference>
<dbReference type="eggNOG" id="COG0739">
    <property type="taxonomic scope" value="Bacteria"/>
</dbReference>
<dbReference type="InterPro" id="IPR015943">
    <property type="entry name" value="WD40/YVTN_repeat-like_dom_sf"/>
</dbReference>
<comment type="caution">
    <text evidence="4">The sequence shown here is derived from an EMBL/GenBank/DDBJ whole genome shotgun (WGS) entry which is preliminary data.</text>
</comment>
<dbReference type="SUPFAM" id="SSF51261">
    <property type="entry name" value="Duplicated hybrid motif"/>
    <property type="match status" value="1"/>
</dbReference>
<evidence type="ECO:0000259" key="3">
    <source>
        <dbReference type="Pfam" id="PF01551"/>
    </source>
</evidence>
<dbReference type="PANTHER" id="PTHR21666:SF270">
    <property type="entry name" value="MUREIN HYDROLASE ACTIVATOR ENVC"/>
    <property type="match status" value="1"/>
</dbReference>
<dbReference type="CDD" id="cd12797">
    <property type="entry name" value="M23_peptidase"/>
    <property type="match status" value="1"/>
</dbReference>
<dbReference type="OrthoDB" id="9805799at2"/>
<keyword evidence="2" id="KW-0472">Membrane</keyword>
<organism evidence="4 5">
    <name type="scientific">Paenibacillus tyrfis</name>
    <dbReference type="NCBI Taxonomy" id="1501230"/>
    <lineage>
        <taxon>Bacteria</taxon>
        <taxon>Bacillati</taxon>
        <taxon>Bacillota</taxon>
        <taxon>Bacilli</taxon>
        <taxon>Bacillales</taxon>
        <taxon>Paenibacillaceae</taxon>
        <taxon>Paenibacillus</taxon>
    </lineage>
</organism>
<dbReference type="Proteomes" id="UP000028123">
    <property type="component" value="Unassembled WGS sequence"/>
</dbReference>
<feature type="region of interest" description="Disordered" evidence="1">
    <location>
        <begin position="103"/>
        <end position="122"/>
    </location>
</feature>
<dbReference type="GO" id="GO:0004222">
    <property type="term" value="F:metalloendopeptidase activity"/>
    <property type="evidence" value="ECO:0007669"/>
    <property type="project" value="TreeGrafter"/>
</dbReference>
<dbReference type="InterPro" id="IPR016047">
    <property type="entry name" value="M23ase_b-sheet_dom"/>
</dbReference>
<evidence type="ECO:0000256" key="2">
    <source>
        <dbReference type="SAM" id="Phobius"/>
    </source>
</evidence>
<keyword evidence="2" id="KW-1133">Transmembrane helix</keyword>
<proteinExistence type="predicted"/>
<keyword evidence="5" id="KW-1185">Reference proteome</keyword>
<reference evidence="4 5" key="1">
    <citation type="submission" date="2014-06" db="EMBL/GenBank/DDBJ databases">
        <title>Draft genome sequence of Paenibacillus sp. MSt1.</title>
        <authorList>
            <person name="Aw Y.K."/>
            <person name="Ong K.S."/>
            <person name="Gan H.M."/>
            <person name="Lee S.M."/>
        </authorList>
    </citation>
    <scope>NUCLEOTIDE SEQUENCE [LARGE SCALE GENOMIC DNA]</scope>
    <source>
        <strain evidence="4 5">MSt1</strain>
    </source>
</reference>
<feature type="compositionally biased region" description="Polar residues" evidence="1">
    <location>
        <begin position="111"/>
        <end position="122"/>
    </location>
</feature>
<feature type="domain" description="M23ase beta-sheet core" evidence="3">
    <location>
        <begin position="354"/>
        <end position="448"/>
    </location>
</feature>
<evidence type="ECO:0000313" key="4">
    <source>
        <dbReference type="EMBL" id="KEQ27803.1"/>
    </source>
</evidence>
<dbReference type="EMBL" id="JNVM01000002">
    <property type="protein sequence ID" value="KEQ27803.1"/>
    <property type="molecule type" value="Genomic_DNA"/>
</dbReference>
<dbReference type="Gene3D" id="2.70.70.10">
    <property type="entry name" value="Glucose Permease (Domain IIA)"/>
    <property type="match status" value="1"/>
</dbReference>
<protein>
    <recommendedName>
        <fullName evidence="3">M23ase beta-sheet core domain-containing protein</fullName>
    </recommendedName>
</protein>
<dbReference type="PANTHER" id="PTHR21666">
    <property type="entry name" value="PEPTIDASE-RELATED"/>
    <property type="match status" value="1"/>
</dbReference>
<evidence type="ECO:0000313" key="5">
    <source>
        <dbReference type="Proteomes" id="UP000028123"/>
    </source>
</evidence>
<keyword evidence="2" id="KW-0812">Transmembrane</keyword>
<dbReference type="Pfam" id="PF01551">
    <property type="entry name" value="Peptidase_M23"/>
    <property type="match status" value="1"/>
</dbReference>
<gene>
    <name evidence="4" type="ORF">ET33_14135</name>
</gene>